<gene>
    <name evidence="6" type="primary">dabA</name>
    <name evidence="8" type="ORF">LOC71_09255</name>
</gene>
<evidence type="ECO:0000313" key="9">
    <source>
        <dbReference type="Proteomes" id="UP001430306"/>
    </source>
</evidence>
<organism evidence="8 9">
    <name type="scientific">Rhodopirellula halodulae</name>
    <dbReference type="NCBI Taxonomy" id="2894198"/>
    <lineage>
        <taxon>Bacteria</taxon>
        <taxon>Pseudomonadati</taxon>
        <taxon>Planctomycetota</taxon>
        <taxon>Planctomycetia</taxon>
        <taxon>Pirellulales</taxon>
        <taxon>Pirellulaceae</taxon>
        <taxon>Rhodopirellula</taxon>
    </lineage>
</organism>
<comment type="similarity">
    <text evidence="6">Belongs to the inorganic carbon transporter (TC 9.A.2) DabA family.</text>
</comment>
<sequence>MPPTNTTPTKTESITHKQPSIHEAPQTLGVLDSIIQTVEQRISPVWPLKDYVAVNPYAGFAKQEFLATREYLRTLSDLEFFMPVDYYRQQFAAGELDRNDISAAVDELVADRVEGAERIDVNQVVTLLRQASTPSPTADAEFTHPANDNRTLFTLAEIIDADTDSDWCRSITSEISKQCASHYDDGQATWCSTSRDLPLFTAWRSEKLRDRTFEILGVSSFRKFVSALPHDGRAALSWLMNQLGLPTELWEDYLLCSALKMPGWSAWTRYQQREANHAGIENDDFIGLIAIRMAYEVAISKHLNFHVAWPSFANKHLKNRERAAHPSNHDLLRYALLKASEIAYRNRLLGDLGGQKSASLGEGSVDGQTSLDHSAESSPPLAQMVFCIDVRSERLRRHLEATSSAIETFGFAGFFGIPMEFVELGTNQGSPNVPALIQPQFRVHEEIDTVDTDQNSSFATKRLNLRFMRKAWKEFQSSAISMFAFVETTGLLCGWKLLARSLGWKPSLQHRFDGVAKEHRCELSPSIDNLPERGVTFEKQVDLAESILRGIGILHDFGRLVVFCGHGSEVQNNPLQAGLDCGACGGHSGEPNARFAAKLLNQPHIRQSLVQRGIEIPDDTQFVAALHNTTTDEISFFDDHLLPSSHFGDRQQLQSLATDATQRTRMERCRLLPGPDTNDVVRRSGDWSEVRPEWGLAGNAAFIAAPRQFTQSVSLDGRSFLHSYDYRNDRDFAVLEQIMTAPMVVANWINMQYYASTVDPIHFGSGNKTVHNVVGGFGILSGNGGDLMSGLPWQSVHDGKHYQHHPLRLLAVLAAPRDAITSVLEKHPNVAELISNGWIHLVAAKGHRFYRYTEQNTWEETTHNPTHPTAV</sequence>
<comment type="subcellular location">
    <subcellularLocation>
        <location evidence="6">Cell membrane</location>
        <topology evidence="6">Peripheral membrane protein</topology>
    </subcellularLocation>
</comment>
<evidence type="ECO:0000256" key="3">
    <source>
        <dbReference type="ARBA" id="ARBA00022723"/>
    </source>
</evidence>
<dbReference type="EMBL" id="JAJKFW010000020">
    <property type="protein sequence ID" value="MCC9642460.1"/>
    <property type="molecule type" value="Genomic_DNA"/>
</dbReference>
<keyword evidence="1 6" id="KW-0813">Transport</keyword>
<evidence type="ECO:0000256" key="1">
    <source>
        <dbReference type="ARBA" id="ARBA00022448"/>
    </source>
</evidence>
<evidence type="ECO:0000256" key="6">
    <source>
        <dbReference type="HAMAP-Rule" id="MF_01871"/>
    </source>
</evidence>
<keyword evidence="2 6" id="KW-1003">Cell membrane</keyword>
<protein>
    <recommendedName>
        <fullName evidence="6">Probable inorganic carbon transporter subunit DabA</fullName>
    </recommendedName>
</protein>
<feature type="binding site" evidence="6">
    <location>
        <position position="389"/>
    </location>
    <ligand>
        <name>Zn(2+)</name>
        <dbReference type="ChEBI" id="CHEBI:29105"/>
    </ligand>
</feature>
<comment type="function">
    <text evidence="6">Part of an energy-coupled inorganic carbon pump.</text>
</comment>
<dbReference type="Proteomes" id="UP001430306">
    <property type="component" value="Unassembled WGS sequence"/>
</dbReference>
<accession>A0ABS8NFZ2</accession>
<dbReference type="HAMAP" id="MF_01871">
    <property type="entry name" value="DabA"/>
    <property type="match status" value="1"/>
</dbReference>
<dbReference type="InterPro" id="IPR018752">
    <property type="entry name" value="DabA"/>
</dbReference>
<evidence type="ECO:0000313" key="8">
    <source>
        <dbReference type="EMBL" id="MCC9642460.1"/>
    </source>
</evidence>
<evidence type="ECO:0000256" key="7">
    <source>
        <dbReference type="SAM" id="MobiDB-lite"/>
    </source>
</evidence>
<dbReference type="PANTHER" id="PTHR38344:SF1">
    <property type="entry name" value="INORGANIC CARBON TRANSPORTER SUBUNIT DABA-RELATED"/>
    <property type="match status" value="1"/>
</dbReference>
<evidence type="ECO:0000256" key="5">
    <source>
        <dbReference type="ARBA" id="ARBA00023136"/>
    </source>
</evidence>
<feature type="binding site" evidence="6">
    <location>
        <position position="387"/>
    </location>
    <ligand>
        <name>Zn(2+)</name>
        <dbReference type="ChEBI" id="CHEBI:29105"/>
    </ligand>
</feature>
<reference evidence="8" key="1">
    <citation type="submission" date="2021-11" db="EMBL/GenBank/DDBJ databases">
        <title>Genome sequence.</title>
        <authorList>
            <person name="Sun Q."/>
        </authorList>
    </citation>
    <scope>NUCLEOTIDE SEQUENCE</scope>
    <source>
        <strain evidence="8">JC740</strain>
    </source>
</reference>
<evidence type="ECO:0000256" key="4">
    <source>
        <dbReference type="ARBA" id="ARBA00022833"/>
    </source>
</evidence>
<keyword evidence="9" id="KW-1185">Reference proteome</keyword>
<feature type="binding site" evidence="6">
    <location>
        <position position="566"/>
    </location>
    <ligand>
        <name>Zn(2+)</name>
        <dbReference type="ChEBI" id="CHEBI:29105"/>
    </ligand>
</feature>
<evidence type="ECO:0000256" key="2">
    <source>
        <dbReference type="ARBA" id="ARBA00022475"/>
    </source>
</evidence>
<keyword evidence="5 6" id="KW-0472">Membrane</keyword>
<name>A0ABS8NFZ2_9BACT</name>
<comment type="caution">
    <text evidence="8">The sequence shown here is derived from an EMBL/GenBank/DDBJ whole genome shotgun (WGS) entry which is preliminary data.</text>
</comment>
<keyword evidence="4 6" id="KW-0862">Zinc</keyword>
<feature type="binding site" evidence="6">
    <location>
        <position position="581"/>
    </location>
    <ligand>
        <name>Zn(2+)</name>
        <dbReference type="ChEBI" id="CHEBI:29105"/>
    </ligand>
</feature>
<dbReference type="Pfam" id="PF10070">
    <property type="entry name" value="DabA"/>
    <property type="match status" value="1"/>
</dbReference>
<feature type="region of interest" description="Disordered" evidence="7">
    <location>
        <begin position="1"/>
        <end position="22"/>
    </location>
</feature>
<dbReference type="RefSeq" id="WP_230273270.1">
    <property type="nucleotide sequence ID" value="NZ_JAJKFW010000020.1"/>
</dbReference>
<comment type="subunit">
    <text evidence="6">Forms a complex with DabB.</text>
</comment>
<proteinExistence type="inferred from homology"/>
<feature type="compositionally biased region" description="Polar residues" evidence="7">
    <location>
        <begin position="1"/>
        <end position="18"/>
    </location>
</feature>
<dbReference type="PANTHER" id="PTHR38344">
    <property type="entry name" value="UPF0753 PROTEIN AQ_863"/>
    <property type="match status" value="1"/>
</dbReference>
<comment type="cofactor">
    <cofactor evidence="6">
        <name>Zn(2+)</name>
        <dbReference type="ChEBI" id="CHEBI:29105"/>
    </cofactor>
</comment>
<keyword evidence="3 6" id="KW-0479">Metal-binding</keyword>